<organism evidence="1 2">
    <name type="scientific">Ophiobolus disseminans</name>
    <dbReference type="NCBI Taxonomy" id="1469910"/>
    <lineage>
        <taxon>Eukaryota</taxon>
        <taxon>Fungi</taxon>
        <taxon>Dikarya</taxon>
        <taxon>Ascomycota</taxon>
        <taxon>Pezizomycotina</taxon>
        <taxon>Dothideomycetes</taxon>
        <taxon>Pleosporomycetidae</taxon>
        <taxon>Pleosporales</taxon>
        <taxon>Pleosporineae</taxon>
        <taxon>Phaeosphaeriaceae</taxon>
        <taxon>Ophiobolus</taxon>
    </lineage>
</organism>
<evidence type="ECO:0000313" key="2">
    <source>
        <dbReference type="Proteomes" id="UP000799424"/>
    </source>
</evidence>
<dbReference type="AlphaFoldDB" id="A0A6A6ZUW3"/>
<accession>A0A6A6ZUW3</accession>
<gene>
    <name evidence="1" type="ORF">CC86DRAFT_420177</name>
</gene>
<dbReference type="Proteomes" id="UP000799424">
    <property type="component" value="Unassembled WGS sequence"/>
</dbReference>
<protein>
    <submittedName>
        <fullName evidence="1">Uncharacterized protein</fullName>
    </submittedName>
</protein>
<sequence length="386" mass="44680">MANTTNGQADLNLSIEERVRILAAAHFPEHHPKTESKRAWLRREIGQYEKHNLRAKVEPSHPREEQHVLEKWRVEVLSYVDERISRYRLSSANLSSVASHGVARTVTHPTEHRALYIPELLDNILRFSVPEAQITAWGDSRRWRRSAKLVIKSTQHNELSGAGLWKKSLYFPARYTQSSNLPPALSIALDQWDTLQHELFREMWIIALDETYQGKLESRHPHLYWLDFSQFAVNPYFSALFGSPGLLGLNVILATTMYECWNLPQLRYLSPGKEIYESSNKELLVRLHNDKGITIGEVVRALNENTPRLYSAWLERAADLRSKISTGHWQEDIWHVPSSPRFYLMLDSSAMDQEWIGDQEHSAQIQLAMTNGLPSQEMQRLMQIPI</sequence>
<name>A0A6A6ZUW3_9PLEO</name>
<dbReference type="OrthoDB" id="3693648at2759"/>
<reference evidence="1" key="1">
    <citation type="journal article" date="2020" name="Stud. Mycol.">
        <title>101 Dothideomycetes genomes: a test case for predicting lifestyles and emergence of pathogens.</title>
        <authorList>
            <person name="Haridas S."/>
            <person name="Albert R."/>
            <person name="Binder M."/>
            <person name="Bloem J."/>
            <person name="Labutti K."/>
            <person name="Salamov A."/>
            <person name="Andreopoulos B."/>
            <person name="Baker S."/>
            <person name="Barry K."/>
            <person name="Bills G."/>
            <person name="Bluhm B."/>
            <person name="Cannon C."/>
            <person name="Castanera R."/>
            <person name="Culley D."/>
            <person name="Daum C."/>
            <person name="Ezra D."/>
            <person name="Gonzalez J."/>
            <person name="Henrissat B."/>
            <person name="Kuo A."/>
            <person name="Liang C."/>
            <person name="Lipzen A."/>
            <person name="Lutzoni F."/>
            <person name="Magnuson J."/>
            <person name="Mondo S."/>
            <person name="Nolan M."/>
            <person name="Ohm R."/>
            <person name="Pangilinan J."/>
            <person name="Park H.-J."/>
            <person name="Ramirez L."/>
            <person name="Alfaro M."/>
            <person name="Sun H."/>
            <person name="Tritt A."/>
            <person name="Yoshinaga Y."/>
            <person name="Zwiers L.-H."/>
            <person name="Turgeon B."/>
            <person name="Goodwin S."/>
            <person name="Spatafora J."/>
            <person name="Crous P."/>
            <person name="Grigoriev I."/>
        </authorList>
    </citation>
    <scope>NUCLEOTIDE SEQUENCE</scope>
    <source>
        <strain evidence="1">CBS 113818</strain>
    </source>
</reference>
<dbReference type="EMBL" id="MU006229">
    <property type="protein sequence ID" value="KAF2824861.1"/>
    <property type="molecule type" value="Genomic_DNA"/>
</dbReference>
<proteinExistence type="predicted"/>
<keyword evidence="2" id="KW-1185">Reference proteome</keyword>
<evidence type="ECO:0000313" key="1">
    <source>
        <dbReference type="EMBL" id="KAF2824861.1"/>
    </source>
</evidence>